<feature type="region of interest" description="Disordered" evidence="1">
    <location>
        <begin position="288"/>
        <end position="321"/>
    </location>
</feature>
<evidence type="ECO:0000313" key="2">
    <source>
        <dbReference type="EMBL" id="CAA9351872.1"/>
    </source>
</evidence>
<feature type="region of interest" description="Disordered" evidence="1">
    <location>
        <begin position="361"/>
        <end position="409"/>
    </location>
</feature>
<evidence type="ECO:0000256" key="1">
    <source>
        <dbReference type="SAM" id="MobiDB-lite"/>
    </source>
</evidence>
<feature type="compositionally biased region" description="Basic residues" evidence="1">
    <location>
        <begin position="252"/>
        <end position="265"/>
    </location>
</feature>
<feature type="region of interest" description="Disordered" evidence="1">
    <location>
        <begin position="1"/>
        <end position="77"/>
    </location>
</feature>
<feature type="compositionally biased region" description="Basic residues" evidence="1">
    <location>
        <begin position="131"/>
        <end position="142"/>
    </location>
</feature>
<organism evidence="2">
    <name type="scientific">uncultured Nocardioidaceae bacterium</name>
    <dbReference type="NCBI Taxonomy" id="253824"/>
    <lineage>
        <taxon>Bacteria</taxon>
        <taxon>Bacillati</taxon>
        <taxon>Actinomycetota</taxon>
        <taxon>Actinomycetes</taxon>
        <taxon>Propionibacteriales</taxon>
        <taxon>Nocardioidaceae</taxon>
        <taxon>environmental samples</taxon>
    </lineage>
</organism>
<accession>A0A6J4M7H7</accession>
<feature type="non-terminal residue" evidence="2">
    <location>
        <position position="453"/>
    </location>
</feature>
<feature type="compositionally biased region" description="Gly residues" evidence="1">
    <location>
        <begin position="391"/>
        <end position="409"/>
    </location>
</feature>
<feature type="compositionally biased region" description="Basic residues" evidence="1">
    <location>
        <begin position="311"/>
        <end position="321"/>
    </location>
</feature>
<feature type="compositionally biased region" description="Low complexity" evidence="1">
    <location>
        <begin position="164"/>
        <end position="185"/>
    </location>
</feature>
<feature type="region of interest" description="Disordered" evidence="1">
    <location>
        <begin position="131"/>
        <end position="275"/>
    </location>
</feature>
<dbReference type="AlphaFoldDB" id="A0A6J4M7H7"/>
<feature type="compositionally biased region" description="Gly residues" evidence="1">
    <location>
        <begin position="290"/>
        <end position="310"/>
    </location>
</feature>
<dbReference type="EMBL" id="CADCUI010000039">
    <property type="protein sequence ID" value="CAA9351872.1"/>
    <property type="molecule type" value="Genomic_DNA"/>
</dbReference>
<feature type="compositionally biased region" description="Basic and acidic residues" evidence="1">
    <location>
        <begin position="190"/>
        <end position="203"/>
    </location>
</feature>
<name>A0A6J4M7H7_9ACTN</name>
<proteinExistence type="predicted"/>
<reference evidence="2" key="1">
    <citation type="submission" date="2020-02" db="EMBL/GenBank/DDBJ databases">
        <authorList>
            <person name="Meier V. D."/>
        </authorList>
    </citation>
    <scope>NUCLEOTIDE SEQUENCE</scope>
    <source>
        <strain evidence="2">AVDCRST_MAG34</strain>
    </source>
</reference>
<gene>
    <name evidence="2" type="ORF">AVDCRST_MAG34-1819</name>
</gene>
<feature type="region of interest" description="Disordered" evidence="1">
    <location>
        <begin position="422"/>
        <end position="453"/>
    </location>
</feature>
<feature type="compositionally biased region" description="Basic and acidic residues" evidence="1">
    <location>
        <begin position="64"/>
        <end position="77"/>
    </location>
</feature>
<feature type="compositionally biased region" description="Pro residues" evidence="1">
    <location>
        <begin position="444"/>
        <end position="453"/>
    </location>
</feature>
<protein>
    <submittedName>
        <fullName evidence="2">Integral membrane protein</fullName>
    </submittedName>
</protein>
<feature type="non-terminal residue" evidence="2">
    <location>
        <position position="1"/>
    </location>
</feature>
<feature type="compositionally biased region" description="Low complexity" evidence="1">
    <location>
        <begin position="422"/>
        <end position="443"/>
    </location>
</feature>
<sequence>GDPHGRARGPVGTSRRPRRLGRVGRGVAVDGGRRRGAPAVRLAGAQPRTPQQPGRRTAALEVGAQDRGRHSPGGPDRRARLLVRRDVGGPVALAQTAVGVLPRRAGVVAGVGLRRRLRGHLPCSRARLRVPRDRPRHRRRAPHAGGVRRPDRLRSTRQLCDPCGRSSAGRPAGLRGAAPAGPRRGLAGRHGRDPARRFHERGGARHGSGAGSRARRPAGSALPGARSRRRVDGGVGRRAVRDRGGMGPVRPGARRHPGHPSRRRGMVGGLGPPPRLLRDDVLRTAAARSAGGGGARGGGVVAPAAGGRGHGPPRRPGLRRRRLHVVGGLSGAARALLGRGLPGAARVVLALGQPRLVVLQRRAGPGGGARPARRAGPPRRPDGAAPRGSRGRCGPGGGPVTDEQGGGGAHLAAVRALAAALHGGASPAMASRRPGTPGRAGAPRPAPPLHQLV</sequence>